<dbReference type="InterPro" id="IPR027417">
    <property type="entry name" value="P-loop_NTPase"/>
</dbReference>
<feature type="domain" description="KH type-2" evidence="10">
    <location>
        <begin position="293"/>
        <end position="375"/>
    </location>
</feature>
<evidence type="ECO:0000256" key="1">
    <source>
        <dbReference type="ARBA" id="ARBA00007921"/>
    </source>
</evidence>
<dbReference type="PROSITE" id="PS51713">
    <property type="entry name" value="G_ERA"/>
    <property type="match status" value="1"/>
</dbReference>
<evidence type="ECO:0000259" key="11">
    <source>
        <dbReference type="PROSITE" id="PS51713"/>
    </source>
</evidence>
<keyword evidence="6" id="KW-0699">rRNA-binding</keyword>
<dbReference type="Gene3D" id="3.30.300.20">
    <property type="match status" value="1"/>
</dbReference>
<feature type="binding site" evidence="6">
    <location>
        <begin position="207"/>
        <end position="210"/>
    </location>
    <ligand>
        <name>GTP</name>
        <dbReference type="ChEBI" id="CHEBI:37565"/>
    </ligand>
</feature>
<proteinExistence type="inferred from homology"/>
<dbReference type="PROSITE" id="PS50823">
    <property type="entry name" value="KH_TYPE_2"/>
    <property type="match status" value="1"/>
</dbReference>
<feature type="compositionally biased region" description="Acidic residues" evidence="9">
    <location>
        <begin position="23"/>
        <end position="56"/>
    </location>
</feature>
<keyword evidence="6" id="KW-0963">Cytoplasm</keyword>
<keyword evidence="5 6" id="KW-0342">GTP-binding</keyword>
<dbReference type="NCBIfam" id="NF000908">
    <property type="entry name" value="PRK00089.1"/>
    <property type="match status" value="1"/>
</dbReference>
<feature type="region of interest" description="G4" evidence="7">
    <location>
        <begin position="207"/>
        <end position="210"/>
    </location>
</feature>
<dbReference type="NCBIfam" id="TIGR00436">
    <property type="entry name" value="era"/>
    <property type="match status" value="1"/>
</dbReference>
<sequence>MSERPPYDPATFDPGAYDPTAYDPEDVDESLDEDLDDDDLDEDAGAEDVDADDDDAAAAATAAGGATSGSASGSARSSGSASGGRPGHRSGFACFVGRPNAGKSTLTNALVGEKVAITSSRPQTTRHAIRGIVHRPDAQLVLVDTPGLHRPRTLLGERLNDVVMTTLAEVDVVGFCLPADERIGPGDRWIAGELAKVRRTPKVAIVTKTDRAPKERIAEQLLAVMRLGEETGIEWAHVVPVSAVAGEQVALLADLLTGLLPEGPPFYPEGELTDEPEQVMVAELVREAALEGVRDELPHSIAVVVEEMSYREGRPEDRPLIDIMATLYVERPSQKAIVIGTRGTRLRDVGAAARAQIEALFGAPVYLDVRVKVAKDWQRDPRQLSRLGF</sequence>
<comment type="function">
    <text evidence="6">An essential GTPase that binds both GDP and GTP, with rapid nucleotide exchange. Plays a role in 16S rRNA processing and 30S ribosomal subunit biogenesis and possibly also in cell cycle regulation and energy metabolism.</text>
</comment>
<dbReference type="PANTHER" id="PTHR42698">
    <property type="entry name" value="GTPASE ERA"/>
    <property type="match status" value="1"/>
</dbReference>
<evidence type="ECO:0000256" key="7">
    <source>
        <dbReference type="PROSITE-ProRule" id="PRU01050"/>
    </source>
</evidence>
<dbReference type="CDD" id="cd04163">
    <property type="entry name" value="Era"/>
    <property type="match status" value="1"/>
</dbReference>
<dbReference type="Proteomes" id="UP000800981">
    <property type="component" value="Unassembled WGS sequence"/>
</dbReference>
<dbReference type="InterPro" id="IPR009019">
    <property type="entry name" value="KH_sf_prok-type"/>
</dbReference>
<organism evidence="12 13">
    <name type="scientific">Motilibacter deserti</name>
    <dbReference type="NCBI Taxonomy" id="2714956"/>
    <lineage>
        <taxon>Bacteria</taxon>
        <taxon>Bacillati</taxon>
        <taxon>Actinomycetota</taxon>
        <taxon>Actinomycetes</taxon>
        <taxon>Motilibacterales</taxon>
        <taxon>Motilibacteraceae</taxon>
        <taxon>Motilibacter</taxon>
    </lineage>
</organism>
<feature type="binding site" evidence="6">
    <location>
        <begin position="144"/>
        <end position="148"/>
    </location>
    <ligand>
        <name>GTP</name>
        <dbReference type="ChEBI" id="CHEBI:37565"/>
    </ligand>
</feature>
<dbReference type="NCBIfam" id="TIGR00231">
    <property type="entry name" value="small_GTP"/>
    <property type="match status" value="1"/>
</dbReference>
<keyword evidence="13" id="KW-1185">Reference proteome</keyword>
<feature type="binding site" evidence="6">
    <location>
        <begin position="97"/>
        <end position="104"/>
    </location>
    <ligand>
        <name>GTP</name>
        <dbReference type="ChEBI" id="CHEBI:37565"/>
    </ligand>
</feature>
<evidence type="ECO:0000256" key="3">
    <source>
        <dbReference type="ARBA" id="ARBA00022741"/>
    </source>
</evidence>
<comment type="subcellular location">
    <subcellularLocation>
        <location evidence="6">Cytoplasm</location>
    </subcellularLocation>
    <subcellularLocation>
        <location evidence="6">Cell membrane</location>
        <topology evidence="6">Peripheral membrane protein</topology>
    </subcellularLocation>
</comment>
<evidence type="ECO:0000313" key="13">
    <source>
        <dbReference type="Proteomes" id="UP000800981"/>
    </source>
</evidence>
<dbReference type="InterPro" id="IPR004044">
    <property type="entry name" value="KH_dom_type_2"/>
</dbReference>
<reference evidence="12 13" key="1">
    <citation type="submission" date="2020-03" db="EMBL/GenBank/DDBJ databases">
        <title>Two novel Motilibacter sp.</title>
        <authorList>
            <person name="Liu S."/>
        </authorList>
    </citation>
    <scope>NUCLEOTIDE SEQUENCE [LARGE SCALE GENOMIC DNA]</scope>
    <source>
        <strain evidence="12 13">E257</strain>
    </source>
</reference>
<feature type="region of interest" description="G1" evidence="7">
    <location>
        <begin position="97"/>
        <end position="104"/>
    </location>
</feature>
<evidence type="ECO:0000256" key="5">
    <source>
        <dbReference type="ARBA" id="ARBA00023134"/>
    </source>
</evidence>
<dbReference type="InterPro" id="IPR005225">
    <property type="entry name" value="Small_GTP-bd"/>
</dbReference>
<protein>
    <recommendedName>
        <fullName evidence="2 6">GTPase Era</fullName>
    </recommendedName>
</protein>
<feature type="region of interest" description="G5" evidence="7">
    <location>
        <begin position="241"/>
        <end position="243"/>
    </location>
</feature>
<evidence type="ECO:0000256" key="4">
    <source>
        <dbReference type="ARBA" id="ARBA00022884"/>
    </source>
</evidence>
<evidence type="ECO:0000259" key="10">
    <source>
        <dbReference type="PROSITE" id="PS50823"/>
    </source>
</evidence>
<dbReference type="Pfam" id="PF01926">
    <property type="entry name" value="MMR_HSR1"/>
    <property type="match status" value="1"/>
</dbReference>
<dbReference type="Pfam" id="PF07650">
    <property type="entry name" value="KH_2"/>
    <property type="match status" value="1"/>
</dbReference>
<feature type="region of interest" description="G3" evidence="7">
    <location>
        <begin position="144"/>
        <end position="147"/>
    </location>
</feature>
<dbReference type="PANTHER" id="PTHR42698:SF1">
    <property type="entry name" value="GTPASE ERA, MITOCHONDRIAL"/>
    <property type="match status" value="1"/>
</dbReference>
<keyword evidence="6" id="KW-0472">Membrane</keyword>
<comment type="similarity">
    <text evidence="1 6 7 8">Belongs to the TRAFAC class TrmE-Era-EngA-EngB-Septin-like GTPase superfamily. Era GTPase family.</text>
</comment>
<feature type="domain" description="Era-type G" evidence="11">
    <location>
        <begin position="89"/>
        <end position="262"/>
    </location>
</feature>
<feature type="compositionally biased region" description="Low complexity" evidence="9">
    <location>
        <begin position="57"/>
        <end position="80"/>
    </location>
</feature>
<dbReference type="HAMAP" id="MF_00367">
    <property type="entry name" value="GTPase_Era"/>
    <property type="match status" value="1"/>
</dbReference>
<keyword evidence="4 6" id="KW-0694">RNA-binding</keyword>
<comment type="subunit">
    <text evidence="6">Monomer.</text>
</comment>
<dbReference type="RefSeq" id="WP_166277158.1">
    <property type="nucleotide sequence ID" value="NZ_JAANNP010000001.1"/>
</dbReference>
<accession>A0ABX0GPG8</accession>
<dbReference type="Gene3D" id="3.40.50.300">
    <property type="entry name" value="P-loop containing nucleotide triphosphate hydrolases"/>
    <property type="match status" value="1"/>
</dbReference>
<dbReference type="InterPro" id="IPR030388">
    <property type="entry name" value="G_ERA_dom"/>
</dbReference>
<dbReference type="InterPro" id="IPR005662">
    <property type="entry name" value="GTPase_Era-like"/>
</dbReference>
<comment type="caution">
    <text evidence="12">The sequence shown here is derived from an EMBL/GenBank/DDBJ whole genome shotgun (WGS) entry which is preliminary data.</text>
</comment>
<keyword evidence="6" id="KW-1003">Cell membrane</keyword>
<dbReference type="SUPFAM" id="SSF52540">
    <property type="entry name" value="P-loop containing nucleoside triphosphate hydrolases"/>
    <property type="match status" value="1"/>
</dbReference>
<name>A0ABX0GPG8_9ACTN</name>
<dbReference type="CDD" id="cd22534">
    <property type="entry name" value="KH-II_Era"/>
    <property type="match status" value="1"/>
</dbReference>
<evidence type="ECO:0000313" key="12">
    <source>
        <dbReference type="EMBL" id="NHC12607.1"/>
    </source>
</evidence>
<dbReference type="EMBL" id="JAANNP010000001">
    <property type="protein sequence ID" value="NHC12607.1"/>
    <property type="molecule type" value="Genomic_DNA"/>
</dbReference>
<gene>
    <name evidence="6" type="primary">era</name>
    <name evidence="12" type="ORF">G9H71_02275</name>
</gene>
<evidence type="ECO:0000256" key="9">
    <source>
        <dbReference type="SAM" id="MobiDB-lite"/>
    </source>
</evidence>
<evidence type="ECO:0000256" key="8">
    <source>
        <dbReference type="RuleBase" id="RU003761"/>
    </source>
</evidence>
<keyword evidence="3 6" id="KW-0547">Nucleotide-binding</keyword>
<evidence type="ECO:0000256" key="6">
    <source>
        <dbReference type="HAMAP-Rule" id="MF_00367"/>
    </source>
</evidence>
<keyword evidence="6" id="KW-0690">Ribosome biogenesis</keyword>
<dbReference type="InterPro" id="IPR006073">
    <property type="entry name" value="GTP-bd"/>
</dbReference>
<evidence type="ECO:0000256" key="2">
    <source>
        <dbReference type="ARBA" id="ARBA00020484"/>
    </source>
</evidence>
<dbReference type="SUPFAM" id="SSF54814">
    <property type="entry name" value="Prokaryotic type KH domain (KH-domain type II)"/>
    <property type="match status" value="1"/>
</dbReference>
<feature type="region of interest" description="Disordered" evidence="9">
    <location>
        <begin position="1"/>
        <end position="87"/>
    </location>
</feature>
<dbReference type="InterPro" id="IPR015946">
    <property type="entry name" value="KH_dom-like_a/b"/>
</dbReference>
<feature type="region of interest" description="G2" evidence="7">
    <location>
        <begin position="123"/>
        <end position="127"/>
    </location>
</feature>